<dbReference type="AlphaFoldDB" id="A0A8T8HWG3"/>
<dbReference type="Pfam" id="PF00561">
    <property type="entry name" value="Abhydrolase_1"/>
    <property type="match status" value="1"/>
</dbReference>
<dbReference type="SUPFAM" id="SSF53474">
    <property type="entry name" value="alpha/beta-Hydrolases"/>
    <property type="match status" value="1"/>
</dbReference>
<name>A0A8T8HWG3_9PSEU</name>
<evidence type="ECO:0000313" key="3">
    <source>
        <dbReference type="Proteomes" id="UP000671828"/>
    </source>
</evidence>
<dbReference type="Proteomes" id="UP000671828">
    <property type="component" value="Chromosome"/>
</dbReference>
<dbReference type="GO" id="GO:0003824">
    <property type="term" value="F:catalytic activity"/>
    <property type="evidence" value="ECO:0007669"/>
    <property type="project" value="UniProtKB-ARBA"/>
</dbReference>
<sequence>MAHTGTRPTTREVELDAGGVPVSALLAEPADHPPRGVVLALHGTGMRAGYFAGVGDGADALTTLGPALGWTVLAVDRPGYGRSAEAFPAGLGLDGQAAVVRSAVADFAARHDTGGGIGVVAHSYGGKLALVLAAGGLDPVGLDISGCGHRYAVVPGADAAARGGWRLNWGLLGLYPPGTLRRSAALVAPPPAEERAEALRWPHRFAEVAARVRAPVRLTFAEHEHWWRHDEDTLADLTAGLGSARVVVDRLAGAGHNIGLGWAARAYHLRARAFLEECLAGVAGQGR</sequence>
<reference evidence="2" key="1">
    <citation type="submission" date="2021-04" db="EMBL/GenBank/DDBJ databases">
        <title>Saccharothrix algeriensis WGS.</title>
        <authorList>
            <person name="Stuskova K."/>
            <person name="Hakalova E."/>
            <person name="Tebbal A.B."/>
            <person name="Eichmeier A."/>
        </authorList>
    </citation>
    <scope>NUCLEOTIDE SEQUENCE</scope>
    <source>
        <strain evidence="2">NRRL B-24137</strain>
    </source>
</reference>
<evidence type="ECO:0000313" key="2">
    <source>
        <dbReference type="EMBL" id="QTR02826.1"/>
    </source>
</evidence>
<protein>
    <recommendedName>
        <fullName evidence="1">AB hydrolase-1 domain-containing protein</fullName>
    </recommendedName>
</protein>
<feature type="domain" description="AB hydrolase-1" evidence="1">
    <location>
        <begin position="37"/>
        <end position="134"/>
    </location>
</feature>
<dbReference type="InterPro" id="IPR029058">
    <property type="entry name" value="AB_hydrolase_fold"/>
</dbReference>
<dbReference type="EMBL" id="CP072788">
    <property type="protein sequence ID" value="QTR02826.1"/>
    <property type="molecule type" value="Genomic_DNA"/>
</dbReference>
<accession>A0A8T8HWG3</accession>
<proteinExistence type="predicted"/>
<organism evidence="2 3">
    <name type="scientific">Saccharothrix algeriensis</name>
    <dbReference type="NCBI Taxonomy" id="173560"/>
    <lineage>
        <taxon>Bacteria</taxon>
        <taxon>Bacillati</taxon>
        <taxon>Actinomycetota</taxon>
        <taxon>Actinomycetes</taxon>
        <taxon>Pseudonocardiales</taxon>
        <taxon>Pseudonocardiaceae</taxon>
        <taxon>Saccharothrix</taxon>
    </lineage>
</organism>
<evidence type="ECO:0000259" key="1">
    <source>
        <dbReference type="Pfam" id="PF00561"/>
    </source>
</evidence>
<gene>
    <name evidence="2" type="ORF">J7S33_28020</name>
</gene>
<dbReference type="InterPro" id="IPR000073">
    <property type="entry name" value="AB_hydrolase_1"/>
</dbReference>
<dbReference type="Gene3D" id="3.40.50.1820">
    <property type="entry name" value="alpha/beta hydrolase"/>
    <property type="match status" value="1"/>
</dbReference>